<organism evidence="1">
    <name type="scientific">Euplotes harpa</name>
    <dbReference type="NCBI Taxonomy" id="151035"/>
    <lineage>
        <taxon>Eukaryota</taxon>
        <taxon>Sar</taxon>
        <taxon>Alveolata</taxon>
        <taxon>Ciliophora</taxon>
        <taxon>Intramacronucleata</taxon>
        <taxon>Spirotrichea</taxon>
        <taxon>Hypotrichia</taxon>
        <taxon>Euplotida</taxon>
        <taxon>Euplotidae</taxon>
        <taxon>Euplotes</taxon>
    </lineage>
</organism>
<dbReference type="AlphaFoldDB" id="A0A7S3J8B7"/>
<proteinExistence type="predicted"/>
<dbReference type="EMBL" id="HBII01017418">
    <property type="protein sequence ID" value="CAE0348444.1"/>
    <property type="molecule type" value="Transcribed_RNA"/>
</dbReference>
<protein>
    <recommendedName>
        <fullName evidence="2">Homeobox domain-containing protein</fullName>
    </recommendedName>
</protein>
<name>A0A7S3J8B7_9SPIT</name>
<accession>A0A7S3J8B7</accession>
<reference evidence="1" key="1">
    <citation type="submission" date="2021-01" db="EMBL/GenBank/DDBJ databases">
        <authorList>
            <person name="Corre E."/>
            <person name="Pelletier E."/>
            <person name="Niang G."/>
            <person name="Scheremetjew M."/>
            <person name="Finn R."/>
            <person name="Kale V."/>
            <person name="Holt S."/>
            <person name="Cochrane G."/>
            <person name="Meng A."/>
            <person name="Brown T."/>
            <person name="Cohen L."/>
        </authorList>
    </citation>
    <scope>NUCLEOTIDE SEQUENCE</scope>
    <source>
        <strain evidence="1">FSP1.4</strain>
    </source>
</reference>
<evidence type="ECO:0008006" key="2">
    <source>
        <dbReference type="Google" id="ProtNLM"/>
    </source>
</evidence>
<dbReference type="SUPFAM" id="SSF46689">
    <property type="entry name" value="Homeodomain-like"/>
    <property type="match status" value="1"/>
</dbReference>
<sequence length="302" mass="34660">MQFKFQKPVQYAVSVKGDTESCVPNDDNDIILGGAHAGAVDSLNATSLKNGKFAGSMKNSNGKTKNSRMIKDGVQLQLLEKFFSLDPEWSKETITFIMTFMDLTRLQLYKWGYDQKRKSSYKKGIRNKTREFKRVTSDRDVKDYNSIVNQLFMNEQPNASNPEFLIASLESLRDEYLASGKLAPKQPKALSVESKSTCEEKSNPIAFIFHNDSPSVETSNTVTDRSQTHAVEKQEPIPSLFKKRRSILFPGNLNLDYEFDFEYFSRYPELKESQKMATGYDCQRVAEPVYFYENNRVNLYIN</sequence>
<gene>
    <name evidence="1" type="ORF">EHAR0213_LOCUS7355</name>
</gene>
<dbReference type="InterPro" id="IPR009057">
    <property type="entry name" value="Homeodomain-like_sf"/>
</dbReference>
<evidence type="ECO:0000313" key="1">
    <source>
        <dbReference type="EMBL" id="CAE0348444.1"/>
    </source>
</evidence>